<keyword evidence="4" id="KW-0862">Zinc</keyword>
<name>A0A2W5V7G2_9CAUL</name>
<dbReference type="GO" id="GO:0008237">
    <property type="term" value="F:metallopeptidase activity"/>
    <property type="evidence" value="ECO:0007669"/>
    <property type="project" value="UniProtKB-KW"/>
</dbReference>
<evidence type="ECO:0000259" key="6">
    <source>
        <dbReference type="PROSITE" id="PS50249"/>
    </source>
</evidence>
<dbReference type="InterPro" id="IPR001405">
    <property type="entry name" value="UPF0758"/>
</dbReference>
<accession>A0A2W5V7G2</accession>
<evidence type="ECO:0000256" key="4">
    <source>
        <dbReference type="ARBA" id="ARBA00022833"/>
    </source>
</evidence>
<proteinExistence type="predicted"/>
<evidence type="ECO:0000256" key="5">
    <source>
        <dbReference type="ARBA" id="ARBA00023049"/>
    </source>
</evidence>
<feature type="domain" description="MPN" evidence="6">
    <location>
        <begin position="1"/>
        <end position="83"/>
    </location>
</feature>
<evidence type="ECO:0000313" key="7">
    <source>
        <dbReference type="EMBL" id="PZR32616.1"/>
    </source>
</evidence>
<comment type="caution">
    <text evidence="7">The sequence shown here is derived from an EMBL/GenBank/DDBJ whole genome shotgun (WGS) entry which is preliminary data.</text>
</comment>
<dbReference type="Proteomes" id="UP000249393">
    <property type="component" value="Unassembled WGS sequence"/>
</dbReference>
<dbReference type="PANTHER" id="PTHR30471:SF3">
    <property type="entry name" value="UPF0758 PROTEIN YEES-RELATED"/>
    <property type="match status" value="1"/>
</dbReference>
<dbReference type="CDD" id="cd08071">
    <property type="entry name" value="MPN_DUF2466"/>
    <property type="match status" value="1"/>
</dbReference>
<keyword evidence="2" id="KW-0479">Metal-binding</keyword>
<dbReference type="GO" id="GO:0046872">
    <property type="term" value="F:metal ion binding"/>
    <property type="evidence" value="ECO:0007669"/>
    <property type="project" value="UniProtKB-KW"/>
</dbReference>
<evidence type="ECO:0000256" key="3">
    <source>
        <dbReference type="ARBA" id="ARBA00022801"/>
    </source>
</evidence>
<dbReference type="EMBL" id="QFQZ01000057">
    <property type="protein sequence ID" value="PZR32616.1"/>
    <property type="molecule type" value="Genomic_DNA"/>
</dbReference>
<dbReference type="PANTHER" id="PTHR30471">
    <property type="entry name" value="DNA REPAIR PROTEIN RADC"/>
    <property type="match status" value="1"/>
</dbReference>
<evidence type="ECO:0000313" key="8">
    <source>
        <dbReference type="Proteomes" id="UP000249393"/>
    </source>
</evidence>
<reference evidence="7 8" key="1">
    <citation type="submission" date="2017-08" db="EMBL/GenBank/DDBJ databases">
        <title>Infants hospitalized years apart are colonized by the same room-sourced microbial strains.</title>
        <authorList>
            <person name="Brooks B."/>
            <person name="Olm M.R."/>
            <person name="Firek B.A."/>
            <person name="Baker R."/>
            <person name="Thomas B.C."/>
            <person name="Morowitz M.J."/>
            <person name="Banfield J.F."/>
        </authorList>
    </citation>
    <scope>NUCLEOTIDE SEQUENCE [LARGE SCALE GENOMIC DNA]</scope>
    <source>
        <strain evidence="7">S2_003_000_R2_4</strain>
    </source>
</reference>
<dbReference type="InterPro" id="IPR020891">
    <property type="entry name" value="UPF0758_CS"/>
</dbReference>
<keyword evidence="3" id="KW-0378">Hydrolase</keyword>
<sequence length="83" mass="9049">MNRGTVDHAPVYPREVMRRALELSSSNLIIVHNHPSGDPTPSRPDIDMTKQIVEAGKALKIAVHDHLVVGREGVASFKALGLM</sequence>
<dbReference type="PROSITE" id="PS50249">
    <property type="entry name" value="MPN"/>
    <property type="match status" value="1"/>
</dbReference>
<dbReference type="AlphaFoldDB" id="A0A2W5V7G2"/>
<keyword evidence="5" id="KW-0482">Metalloprotease</keyword>
<organism evidence="7 8">
    <name type="scientific">Caulobacter segnis</name>
    <dbReference type="NCBI Taxonomy" id="88688"/>
    <lineage>
        <taxon>Bacteria</taxon>
        <taxon>Pseudomonadati</taxon>
        <taxon>Pseudomonadota</taxon>
        <taxon>Alphaproteobacteria</taxon>
        <taxon>Caulobacterales</taxon>
        <taxon>Caulobacteraceae</taxon>
        <taxon>Caulobacter</taxon>
    </lineage>
</organism>
<protein>
    <recommendedName>
        <fullName evidence="6">MPN domain-containing protein</fullName>
    </recommendedName>
</protein>
<dbReference type="GO" id="GO:0006508">
    <property type="term" value="P:proteolysis"/>
    <property type="evidence" value="ECO:0007669"/>
    <property type="project" value="UniProtKB-KW"/>
</dbReference>
<dbReference type="InterPro" id="IPR037518">
    <property type="entry name" value="MPN"/>
</dbReference>
<dbReference type="Gene3D" id="3.40.140.10">
    <property type="entry name" value="Cytidine Deaminase, domain 2"/>
    <property type="match status" value="1"/>
</dbReference>
<dbReference type="SUPFAM" id="SSF102712">
    <property type="entry name" value="JAB1/MPN domain"/>
    <property type="match status" value="1"/>
</dbReference>
<keyword evidence="1" id="KW-0645">Protease</keyword>
<gene>
    <name evidence="7" type="ORF">DI526_16180</name>
</gene>
<dbReference type="InterPro" id="IPR025657">
    <property type="entry name" value="RadC_JAB"/>
</dbReference>
<evidence type="ECO:0000256" key="1">
    <source>
        <dbReference type="ARBA" id="ARBA00022670"/>
    </source>
</evidence>
<dbReference type="Pfam" id="PF04002">
    <property type="entry name" value="RadC"/>
    <property type="match status" value="1"/>
</dbReference>
<dbReference type="PROSITE" id="PS01302">
    <property type="entry name" value="UPF0758"/>
    <property type="match status" value="1"/>
</dbReference>
<evidence type="ECO:0000256" key="2">
    <source>
        <dbReference type="ARBA" id="ARBA00022723"/>
    </source>
</evidence>